<keyword evidence="3 6" id="KW-1133">Transmembrane helix</keyword>
<dbReference type="Pfam" id="PF09851">
    <property type="entry name" value="SHOCT"/>
    <property type="match status" value="1"/>
</dbReference>
<dbReference type="GO" id="GO:0016020">
    <property type="term" value="C:membrane"/>
    <property type="evidence" value="ECO:0007669"/>
    <property type="project" value="UniProtKB-SubCell"/>
</dbReference>
<evidence type="ECO:0000256" key="6">
    <source>
        <dbReference type="SAM" id="Phobius"/>
    </source>
</evidence>
<dbReference type="PROSITE" id="PS50222">
    <property type="entry name" value="EF_HAND_2"/>
    <property type="match status" value="1"/>
</dbReference>
<evidence type="ECO:0000256" key="5">
    <source>
        <dbReference type="SAM" id="MobiDB-lite"/>
    </source>
</evidence>
<comment type="caution">
    <text evidence="8">The sequence shown here is derived from an EMBL/GenBank/DDBJ whole genome shotgun (WGS) entry which is preliminary data.</text>
</comment>
<evidence type="ECO:0000256" key="1">
    <source>
        <dbReference type="ARBA" id="ARBA00004141"/>
    </source>
</evidence>
<evidence type="ECO:0000313" key="9">
    <source>
        <dbReference type="Proteomes" id="UP000223913"/>
    </source>
</evidence>
<dbReference type="GO" id="GO:0005509">
    <property type="term" value="F:calcium ion binding"/>
    <property type="evidence" value="ECO:0007669"/>
    <property type="project" value="InterPro"/>
</dbReference>
<comment type="subcellular location">
    <subcellularLocation>
        <location evidence="1">Membrane</location>
        <topology evidence="1">Multi-pass membrane protein</topology>
    </subcellularLocation>
</comment>
<evidence type="ECO:0000256" key="2">
    <source>
        <dbReference type="ARBA" id="ARBA00022692"/>
    </source>
</evidence>
<dbReference type="InterPro" id="IPR018649">
    <property type="entry name" value="SHOCT"/>
</dbReference>
<dbReference type="InterPro" id="IPR002048">
    <property type="entry name" value="EF_hand_dom"/>
</dbReference>
<reference evidence="8 9" key="1">
    <citation type="submission" date="2017-10" db="EMBL/GenBank/DDBJ databases">
        <title>The draft genome sequence of Lewinella nigricans NBRC 102662.</title>
        <authorList>
            <person name="Wang K."/>
        </authorList>
    </citation>
    <scope>NUCLEOTIDE SEQUENCE [LARGE SCALE GENOMIC DNA]</scope>
    <source>
        <strain evidence="8 9">NBRC 102662</strain>
    </source>
</reference>
<evidence type="ECO:0000259" key="7">
    <source>
        <dbReference type="PROSITE" id="PS50222"/>
    </source>
</evidence>
<gene>
    <name evidence="8" type="ORF">CRP01_37260</name>
</gene>
<keyword evidence="9" id="KW-1185">Reference proteome</keyword>
<keyword evidence="4 6" id="KW-0472">Membrane</keyword>
<feature type="domain" description="EF-hand" evidence="7">
    <location>
        <begin position="214"/>
        <end position="249"/>
    </location>
</feature>
<dbReference type="InterPro" id="IPR021147">
    <property type="entry name" value="DUF697"/>
</dbReference>
<dbReference type="OrthoDB" id="980719at2"/>
<accession>A0A2D0MYY6</accession>
<proteinExistence type="predicted"/>
<evidence type="ECO:0000256" key="4">
    <source>
        <dbReference type="ARBA" id="ARBA00023136"/>
    </source>
</evidence>
<evidence type="ECO:0000256" key="3">
    <source>
        <dbReference type="ARBA" id="ARBA00022989"/>
    </source>
</evidence>
<dbReference type="Pfam" id="PF05128">
    <property type="entry name" value="DUF697"/>
    <property type="match status" value="1"/>
</dbReference>
<dbReference type="AlphaFoldDB" id="A0A2D0MYY6"/>
<feature type="transmembrane region" description="Helical" evidence="6">
    <location>
        <begin position="37"/>
        <end position="60"/>
    </location>
</feature>
<protein>
    <recommendedName>
        <fullName evidence="7">EF-hand domain-containing protein</fullName>
    </recommendedName>
</protein>
<name>A0A2D0MYY6_FLAN2</name>
<feature type="region of interest" description="Disordered" evidence="5">
    <location>
        <begin position="193"/>
        <end position="216"/>
    </location>
</feature>
<organism evidence="8 9">
    <name type="scientific">Flavilitoribacter nigricans (strain ATCC 23147 / DSM 23189 / NBRC 102662 / NCIMB 1420 / SS-2)</name>
    <name type="common">Lewinella nigricans</name>
    <dbReference type="NCBI Taxonomy" id="1122177"/>
    <lineage>
        <taxon>Bacteria</taxon>
        <taxon>Pseudomonadati</taxon>
        <taxon>Bacteroidota</taxon>
        <taxon>Saprospiria</taxon>
        <taxon>Saprospirales</taxon>
        <taxon>Lewinellaceae</taxon>
        <taxon>Flavilitoribacter</taxon>
    </lineage>
</organism>
<dbReference type="EMBL" id="PDUD01000055">
    <property type="protein sequence ID" value="PHN01437.1"/>
    <property type="molecule type" value="Genomic_DNA"/>
</dbReference>
<keyword evidence="2 6" id="KW-0812">Transmembrane</keyword>
<feature type="compositionally biased region" description="Low complexity" evidence="5">
    <location>
        <begin position="193"/>
        <end position="211"/>
    </location>
</feature>
<evidence type="ECO:0000313" key="8">
    <source>
        <dbReference type="EMBL" id="PHN01437.1"/>
    </source>
</evidence>
<sequence>MKKQIFDYAKNQVKKTIMSDTKTDRSKHADSVIRNHMIWSMGMSIVVPVPIADIFAVSAVQLDMIRQLCKVYDKDFSETQGKAIVTALGTSTLARAGARSLIKLIPVVGTIVGGVAVSIFNGASTYAIGEVFKKHFESGGTILDFDTERLKKVYKEKFEKGKKVAEQMKKEEDSKTGNGKTVKKVKVEKDTQDTTATVEVQTETTTTTNTAGSSKDEVLRKIKELADMKNQGVISEEEFQEMKKKLIEKF</sequence>
<dbReference type="Proteomes" id="UP000223913">
    <property type="component" value="Unassembled WGS sequence"/>
</dbReference>